<dbReference type="EMBL" id="CH940649">
    <property type="protein sequence ID" value="EDW64438.2"/>
    <property type="molecule type" value="Genomic_DNA"/>
</dbReference>
<protein>
    <recommendedName>
        <fullName evidence="3">Augmin complex subunit dgt2</fullName>
    </recommendedName>
</protein>
<organism evidence="1 2">
    <name type="scientific">Drosophila virilis</name>
    <name type="common">Fruit fly</name>
    <dbReference type="NCBI Taxonomy" id="7244"/>
    <lineage>
        <taxon>Eukaryota</taxon>
        <taxon>Metazoa</taxon>
        <taxon>Ecdysozoa</taxon>
        <taxon>Arthropoda</taxon>
        <taxon>Hexapoda</taxon>
        <taxon>Insecta</taxon>
        <taxon>Pterygota</taxon>
        <taxon>Neoptera</taxon>
        <taxon>Endopterygota</taxon>
        <taxon>Diptera</taxon>
        <taxon>Brachycera</taxon>
        <taxon>Muscomorpha</taxon>
        <taxon>Ephydroidea</taxon>
        <taxon>Drosophilidae</taxon>
        <taxon>Drosophila</taxon>
    </lineage>
</organism>
<dbReference type="InParanoid" id="B4LQI1"/>
<sequence>MEMDDKSNTILSTETQELLEARDVELKKVLKLKLILNEIRCLNLGSEESPEIKRALKLVSVADYVRLGDDQGHLLDLQECSRCPPLSYTDSKVMRTHLAANLRATLTPIAEMGDKIRSELPHALTKGEDVDLTPGQHKIIELQKEQRACLEKLAQMSSHKCALMMKAAELKTGPHLGNELKLQQAHAQLLHTKADLLRIYFINEIFSRTDHSLKAYKEVDKYLDELLSANRTLTEPGRRENLVRK</sequence>
<accession>B4LQI1</accession>
<dbReference type="KEGG" id="dvi:6627548"/>
<evidence type="ECO:0000313" key="2">
    <source>
        <dbReference type="Proteomes" id="UP000008792"/>
    </source>
</evidence>
<dbReference type="eggNOG" id="ENOG502TCA4">
    <property type="taxonomic scope" value="Eukaryota"/>
</dbReference>
<dbReference type="Proteomes" id="UP000008792">
    <property type="component" value="Unassembled WGS sequence"/>
</dbReference>
<reference evidence="1 2" key="1">
    <citation type="journal article" date="2007" name="Nature">
        <title>Evolution of genes and genomes on the Drosophila phylogeny.</title>
        <authorList>
            <consortium name="Drosophila 12 Genomes Consortium"/>
            <person name="Clark A.G."/>
            <person name="Eisen M.B."/>
            <person name="Smith D.R."/>
            <person name="Bergman C.M."/>
            <person name="Oliver B."/>
            <person name="Markow T.A."/>
            <person name="Kaufman T.C."/>
            <person name="Kellis M."/>
            <person name="Gelbart W."/>
            <person name="Iyer V.N."/>
            <person name="Pollard D.A."/>
            <person name="Sackton T.B."/>
            <person name="Larracuente A.M."/>
            <person name="Singh N.D."/>
            <person name="Abad J.P."/>
            <person name="Abt D.N."/>
            <person name="Adryan B."/>
            <person name="Aguade M."/>
            <person name="Akashi H."/>
            <person name="Anderson W.W."/>
            <person name="Aquadro C.F."/>
            <person name="Ardell D.H."/>
            <person name="Arguello R."/>
            <person name="Artieri C.G."/>
            <person name="Barbash D.A."/>
            <person name="Barker D."/>
            <person name="Barsanti P."/>
            <person name="Batterham P."/>
            <person name="Batzoglou S."/>
            <person name="Begun D."/>
            <person name="Bhutkar A."/>
            <person name="Blanco E."/>
            <person name="Bosak S.A."/>
            <person name="Bradley R.K."/>
            <person name="Brand A.D."/>
            <person name="Brent M.R."/>
            <person name="Brooks A.N."/>
            <person name="Brown R.H."/>
            <person name="Butlin R.K."/>
            <person name="Caggese C."/>
            <person name="Calvi B.R."/>
            <person name="Bernardo de Carvalho A."/>
            <person name="Caspi A."/>
            <person name="Castrezana S."/>
            <person name="Celniker S.E."/>
            <person name="Chang J.L."/>
            <person name="Chapple C."/>
            <person name="Chatterji S."/>
            <person name="Chinwalla A."/>
            <person name="Civetta A."/>
            <person name="Clifton S.W."/>
            <person name="Comeron J.M."/>
            <person name="Costello J.C."/>
            <person name="Coyne J.A."/>
            <person name="Daub J."/>
            <person name="David R.G."/>
            <person name="Delcher A.L."/>
            <person name="Delehaunty K."/>
            <person name="Do C.B."/>
            <person name="Ebling H."/>
            <person name="Edwards K."/>
            <person name="Eickbush T."/>
            <person name="Evans J.D."/>
            <person name="Filipski A."/>
            <person name="Findeiss S."/>
            <person name="Freyhult E."/>
            <person name="Fulton L."/>
            <person name="Fulton R."/>
            <person name="Garcia A.C."/>
            <person name="Gardiner A."/>
            <person name="Garfield D.A."/>
            <person name="Garvin B.E."/>
            <person name="Gibson G."/>
            <person name="Gilbert D."/>
            <person name="Gnerre S."/>
            <person name="Godfrey J."/>
            <person name="Good R."/>
            <person name="Gotea V."/>
            <person name="Gravely B."/>
            <person name="Greenberg A.J."/>
            <person name="Griffiths-Jones S."/>
            <person name="Gross S."/>
            <person name="Guigo R."/>
            <person name="Gustafson E.A."/>
            <person name="Haerty W."/>
            <person name="Hahn M.W."/>
            <person name="Halligan D.L."/>
            <person name="Halpern A.L."/>
            <person name="Halter G.M."/>
            <person name="Han M.V."/>
            <person name="Heger A."/>
            <person name="Hillier L."/>
            <person name="Hinrichs A.S."/>
            <person name="Holmes I."/>
            <person name="Hoskins R.A."/>
            <person name="Hubisz M.J."/>
            <person name="Hultmark D."/>
            <person name="Huntley M.A."/>
            <person name="Jaffe D.B."/>
            <person name="Jagadeeshan S."/>
            <person name="Jeck W.R."/>
            <person name="Johnson J."/>
            <person name="Jones C.D."/>
            <person name="Jordan W.C."/>
            <person name="Karpen G.H."/>
            <person name="Kataoka E."/>
            <person name="Keightley P.D."/>
            <person name="Kheradpour P."/>
            <person name="Kirkness E.F."/>
            <person name="Koerich L.B."/>
            <person name="Kristiansen K."/>
            <person name="Kudrna D."/>
            <person name="Kulathinal R.J."/>
            <person name="Kumar S."/>
            <person name="Kwok R."/>
            <person name="Lander E."/>
            <person name="Langley C.H."/>
            <person name="Lapoint R."/>
            <person name="Lazzaro B.P."/>
            <person name="Lee S.J."/>
            <person name="Levesque L."/>
            <person name="Li R."/>
            <person name="Lin C.F."/>
            <person name="Lin M.F."/>
            <person name="Lindblad-Toh K."/>
            <person name="Llopart A."/>
            <person name="Long M."/>
            <person name="Low L."/>
            <person name="Lozovsky E."/>
            <person name="Lu J."/>
            <person name="Luo M."/>
            <person name="Machado C.A."/>
            <person name="Makalowski W."/>
            <person name="Marzo M."/>
            <person name="Matsuda M."/>
            <person name="Matzkin L."/>
            <person name="McAllister B."/>
            <person name="McBride C.S."/>
            <person name="McKernan B."/>
            <person name="McKernan K."/>
            <person name="Mendez-Lago M."/>
            <person name="Minx P."/>
            <person name="Mollenhauer M.U."/>
            <person name="Montooth K."/>
            <person name="Mount S.M."/>
            <person name="Mu X."/>
            <person name="Myers E."/>
            <person name="Negre B."/>
            <person name="Newfeld S."/>
            <person name="Nielsen R."/>
            <person name="Noor M.A."/>
            <person name="O'Grady P."/>
            <person name="Pachter L."/>
            <person name="Papaceit M."/>
            <person name="Parisi M.J."/>
            <person name="Parisi M."/>
            <person name="Parts L."/>
            <person name="Pedersen J.S."/>
            <person name="Pesole G."/>
            <person name="Phillippy A.M."/>
            <person name="Ponting C.P."/>
            <person name="Pop M."/>
            <person name="Porcelli D."/>
            <person name="Powell J.R."/>
            <person name="Prohaska S."/>
            <person name="Pruitt K."/>
            <person name="Puig M."/>
            <person name="Quesneville H."/>
            <person name="Ram K.R."/>
            <person name="Rand D."/>
            <person name="Rasmussen M.D."/>
            <person name="Reed L.K."/>
            <person name="Reenan R."/>
            <person name="Reily A."/>
            <person name="Remington K.A."/>
            <person name="Rieger T.T."/>
            <person name="Ritchie M.G."/>
            <person name="Robin C."/>
            <person name="Rogers Y.H."/>
            <person name="Rohde C."/>
            <person name="Rozas J."/>
            <person name="Rubenfield M.J."/>
            <person name="Ruiz A."/>
            <person name="Russo S."/>
            <person name="Salzberg S.L."/>
            <person name="Sanchez-Gracia A."/>
            <person name="Saranga D.J."/>
            <person name="Sato H."/>
            <person name="Schaeffer S.W."/>
            <person name="Schatz M.C."/>
            <person name="Schlenke T."/>
            <person name="Schwartz R."/>
            <person name="Segarra C."/>
            <person name="Singh R.S."/>
            <person name="Sirot L."/>
            <person name="Sirota M."/>
            <person name="Sisneros N.B."/>
            <person name="Smith C.D."/>
            <person name="Smith T.F."/>
            <person name="Spieth J."/>
            <person name="Stage D.E."/>
            <person name="Stark A."/>
            <person name="Stephan W."/>
            <person name="Strausberg R.L."/>
            <person name="Strempel S."/>
            <person name="Sturgill D."/>
            <person name="Sutton G."/>
            <person name="Sutton G.G."/>
            <person name="Tao W."/>
            <person name="Teichmann S."/>
            <person name="Tobari Y.N."/>
            <person name="Tomimura Y."/>
            <person name="Tsolas J.M."/>
            <person name="Valente V.L."/>
            <person name="Venter E."/>
            <person name="Venter J.C."/>
            <person name="Vicario S."/>
            <person name="Vieira F.G."/>
            <person name="Vilella A.J."/>
            <person name="Villasante A."/>
            <person name="Walenz B."/>
            <person name="Wang J."/>
            <person name="Wasserman M."/>
            <person name="Watts T."/>
            <person name="Wilson D."/>
            <person name="Wilson R.K."/>
            <person name="Wing R.A."/>
            <person name="Wolfner M.F."/>
            <person name="Wong A."/>
            <person name="Wong G.K."/>
            <person name="Wu C.I."/>
            <person name="Wu G."/>
            <person name="Yamamoto D."/>
            <person name="Yang H.P."/>
            <person name="Yang S.P."/>
            <person name="Yorke J.A."/>
            <person name="Yoshida K."/>
            <person name="Zdobnov E."/>
            <person name="Zhang P."/>
            <person name="Zhang Y."/>
            <person name="Zimin A.V."/>
            <person name="Baldwin J."/>
            <person name="Abdouelleil A."/>
            <person name="Abdulkadir J."/>
            <person name="Abebe A."/>
            <person name="Abera B."/>
            <person name="Abreu J."/>
            <person name="Acer S.C."/>
            <person name="Aftuck L."/>
            <person name="Alexander A."/>
            <person name="An P."/>
            <person name="Anderson E."/>
            <person name="Anderson S."/>
            <person name="Arachi H."/>
            <person name="Azer M."/>
            <person name="Bachantsang P."/>
            <person name="Barry A."/>
            <person name="Bayul T."/>
            <person name="Berlin A."/>
            <person name="Bessette D."/>
            <person name="Bloom T."/>
            <person name="Blye J."/>
            <person name="Boguslavskiy L."/>
            <person name="Bonnet C."/>
            <person name="Boukhgalter B."/>
            <person name="Bourzgui I."/>
            <person name="Brown A."/>
            <person name="Cahill P."/>
            <person name="Channer S."/>
            <person name="Cheshatsang Y."/>
            <person name="Chuda L."/>
            <person name="Citroen M."/>
            <person name="Collymore A."/>
            <person name="Cooke P."/>
            <person name="Costello M."/>
            <person name="D'Aco K."/>
            <person name="Daza R."/>
            <person name="De Haan G."/>
            <person name="DeGray S."/>
            <person name="DeMaso C."/>
            <person name="Dhargay N."/>
            <person name="Dooley K."/>
            <person name="Dooley E."/>
            <person name="Doricent M."/>
            <person name="Dorje P."/>
            <person name="Dorjee K."/>
            <person name="Dupes A."/>
            <person name="Elong R."/>
            <person name="Falk J."/>
            <person name="Farina A."/>
            <person name="Faro S."/>
            <person name="Ferguson D."/>
            <person name="Fisher S."/>
            <person name="Foley C.D."/>
            <person name="Franke A."/>
            <person name="Friedrich D."/>
            <person name="Gadbois L."/>
            <person name="Gearin G."/>
            <person name="Gearin C.R."/>
            <person name="Giannoukos G."/>
            <person name="Goode T."/>
            <person name="Graham J."/>
            <person name="Grandbois E."/>
            <person name="Grewal S."/>
            <person name="Gyaltsen K."/>
            <person name="Hafez N."/>
            <person name="Hagos B."/>
            <person name="Hall J."/>
            <person name="Henson C."/>
            <person name="Hollinger A."/>
            <person name="Honan T."/>
            <person name="Huard M.D."/>
            <person name="Hughes L."/>
            <person name="Hurhula B."/>
            <person name="Husby M.E."/>
            <person name="Kamat A."/>
            <person name="Kanga B."/>
            <person name="Kashin S."/>
            <person name="Khazanovich D."/>
            <person name="Kisner P."/>
            <person name="Lance K."/>
            <person name="Lara M."/>
            <person name="Lee W."/>
            <person name="Lennon N."/>
            <person name="Letendre F."/>
            <person name="LeVine R."/>
            <person name="Lipovsky A."/>
            <person name="Liu X."/>
            <person name="Liu J."/>
            <person name="Liu S."/>
            <person name="Lokyitsang T."/>
            <person name="Lokyitsang Y."/>
            <person name="Lubonja R."/>
            <person name="Lui A."/>
            <person name="MacDonald P."/>
            <person name="Magnisalis V."/>
            <person name="Maru K."/>
            <person name="Matthews C."/>
            <person name="McCusker W."/>
            <person name="McDonough S."/>
            <person name="Mehta T."/>
            <person name="Meldrim J."/>
            <person name="Meneus L."/>
            <person name="Mihai O."/>
            <person name="Mihalev A."/>
            <person name="Mihova T."/>
            <person name="Mittelman R."/>
            <person name="Mlenga V."/>
            <person name="Montmayeur A."/>
            <person name="Mulrain L."/>
            <person name="Navidi A."/>
            <person name="Naylor J."/>
            <person name="Negash T."/>
            <person name="Nguyen T."/>
            <person name="Nguyen N."/>
            <person name="Nicol R."/>
            <person name="Norbu C."/>
            <person name="Norbu N."/>
            <person name="Novod N."/>
            <person name="O'Neill B."/>
            <person name="Osman S."/>
            <person name="Markiewicz E."/>
            <person name="Oyono O.L."/>
            <person name="Patti C."/>
            <person name="Phunkhang P."/>
            <person name="Pierre F."/>
            <person name="Priest M."/>
            <person name="Raghuraman S."/>
            <person name="Rege F."/>
            <person name="Reyes R."/>
            <person name="Rise C."/>
            <person name="Rogov P."/>
            <person name="Ross K."/>
            <person name="Ryan E."/>
            <person name="Settipalli S."/>
            <person name="Shea T."/>
            <person name="Sherpa N."/>
            <person name="Shi L."/>
            <person name="Shih D."/>
            <person name="Sparrow T."/>
            <person name="Spaulding J."/>
            <person name="Stalker J."/>
            <person name="Stange-Thomann N."/>
            <person name="Stavropoulos S."/>
            <person name="Stone C."/>
            <person name="Strader C."/>
            <person name="Tesfaye S."/>
            <person name="Thomson T."/>
            <person name="Thoulutsang Y."/>
            <person name="Thoulutsang D."/>
            <person name="Topham K."/>
            <person name="Topping I."/>
            <person name="Tsamla T."/>
            <person name="Vassiliev H."/>
            <person name="Vo A."/>
            <person name="Wangchuk T."/>
            <person name="Wangdi T."/>
            <person name="Weiand M."/>
            <person name="Wilkinson J."/>
            <person name="Wilson A."/>
            <person name="Yadav S."/>
            <person name="Young G."/>
            <person name="Yu Q."/>
            <person name="Zembek L."/>
            <person name="Zhong D."/>
            <person name="Zimmer A."/>
            <person name="Zwirko Z."/>
            <person name="Jaffe D.B."/>
            <person name="Alvarez P."/>
            <person name="Brockman W."/>
            <person name="Butler J."/>
            <person name="Chin C."/>
            <person name="Gnerre S."/>
            <person name="Grabherr M."/>
            <person name="Kleber M."/>
            <person name="Mauceli E."/>
            <person name="MacCallum I."/>
        </authorList>
    </citation>
    <scope>NUCLEOTIDE SEQUENCE [LARGE SCALE GENOMIC DNA]</scope>
    <source>
        <strain evidence="2">Tucson 15010-1051.87</strain>
    </source>
</reference>
<dbReference type="AlphaFoldDB" id="B4LQI1"/>
<dbReference type="FunCoup" id="B4LQI1">
    <property type="interactions" value="16"/>
</dbReference>
<proteinExistence type="predicted"/>
<dbReference type="HOGENOM" id="CLU_1200930_0_0_1"/>
<gene>
    <name evidence="1" type="primary">Dvir\GJ17467</name>
    <name evidence="1" type="ORF">Dvir_GJ17467</name>
</gene>
<dbReference type="OrthoDB" id="7757854at2759"/>
<dbReference type="STRING" id="7244.B4LQI1"/>
<evidence type="ECO:0000313" key="1">
    <source>
        <dbReference type="EMBL" id="EDW64438.2"/>
    </source>
</evidence>
<name>B4LQI1_DROVI</name>
<keyword evidence="2" id="KW-1185">Reference proteome</keyword>
<evidence type="ECO:0008006" key="3">
    <source>
        <dbReference type="Google" id="ProtNLM"/>
    </source>
</evidence>